<organism evidence="1">
    <name type="scientific">Spodoptera frugiperda</name>
    <name type="common">Fall armyworm</name>
    <dbReference type="NCBI Taxonomy" id="7108"/>
    <lineage>
        <taxon>Eukaryota</taxon>
        <taxon>Metazoa</taxon>
        <taxon>Ecdysozoa</taxon>
        <taxon>Arthropoda</taxon>
        <taxon>Hexapoda</taxon>
        <taxon>Insecta</taxon>
        <taxon>Pterygota</taxon>
        <taxon>Neoptera</taxon>
        <taxon>Endopterygota</taxon>
        <taxon>Lepidoptera</taxon>
        <taxon>Glossata</taxon>
        <taxon>Ditrysia</taxon>
        <taxon>Noctuoidea</taxon>
        <taxon>Noctuidae</taxon>
        <taxon>Amphipyrinae</taxon>
        <taxon>Spodoptera</taxon>
    </lineage>
</organism>
<accession>A0A2H1VTV3</accession>
<protein>
    <submittedName>
        <fullName evidence="1">SFRICE_023002</fullName>
    </submittedName>
</protein>
<dbReference type="EMBL" id="ODYU01004409">
    <property type="protein sequence ID" value="SOQ44253.1"/>
    <property type="molecule type" value="Genomic_DNA"/>
</dbReference>
<sequence>MMERTRRNQVVQFPRTLSEMYPVKNGKACDLAPVFKALKPGLHKRIIIDELLGTPFNVFERIQLAFSRAVPKYSF</sequence>
<reference evidence="1" key="1">
    <citation type="submission" date="2016-07" db="EMBL/GenBank/DDBJ databases">
        <authorList>
            <person name="Bretaudeau A."/>
        </authorList>
    </citation>
    <scope>NUCLEOTIDE SEQUENCE</scope>
    <source>
        <strain evidence="1">Rice</strain>
        <tissue evidence="1">Whole body</tissue>
    </source>
</reference>
<dbReference type="AlphaFoldDB" id="A0A2H1VTV3"/>
<gene>
    <name evidence="1" type="ORF">SFRICE_023002</name>
</gene>
<proteinExistence type="predicted"/>
<evidence type="ECO:0000313" key="1">
    <source>
        <dbReference type="EMBL" id="SOQ44253.1"/>
    </source>
</evidence>
<name>A0A2H1VTV3_SPOFR</name>